<protein>
    <recommendedName>
        <fullName evidence="2">Protein CyaE</fullName>
    </recommendedName>
</protein>
<dbReference type="RefSeq" id="WP_064807196.1">
    <property type="nucleotide sequence ID" value="NZ_CP016023.1"/>
</dbReference>
<dbReference type="OrthoDB" id="8553524at2"/>
<comment type="similarity">
    <text evidence="1 2">Belongs to the outer membrane factor (OMF) (TC 1.B.17) family.</text>
</comment>
<evidence type="ECO:0000313" key="6">
    <source>
        <dbReference type="Proteomes" id="UP000078572"/>
    </source>
</evidence>
<keyword evidence="2" id="KW-0813">Transport</keyword>
<keyword evidence="6" id="KW-1185">Reference proteome</keyword>
<keyword evidence="2" id="KW-0472">Membrane</keyword>
<evidence type="ECO:0000256" key="4">
    <source>
        <dbReference type="SAM" id="SignalP"/>
    </source>
</evidence>
<evidence type="ECO:0000256" key="3">
    <source>
        <dbReference type="SAM" id="MobiDB-lite"/>
    </source>
</evidence>
<dbReference type="GeneID" id="61528477"/>
<name>A0A192A3D6_9RALS</name>
<dbReference type="PIRSF" id="PIRSF001892">
    <property type="entry name" value="CyaE"/>
    <property type="match status" value="1"/>
</dbReference>
<dbReference type="STRING" id="190721.ACS15_4432"/>
<dbReference type="PANTHER" id="PTHR30203:SF29">
    <property type="entry name" value="PROTEIN CYAE"/>
    <property type="match status" value="1"/>
</dbReference>
<sequence length="518" mass="53817">MRQPDLLAVFLSLAVTVTAGCATSALDMAPDRPDRPWQPRTTDTGEIIPGARSLPTSPNEGRGGYILPANTAAAVIPPAATFDPAHAYALPELIDVAESNNPLTRVAWNDARNAALLAGIAKSAYLPYLSATAMAGYQTGHGSSSTPLGTASTDTTVHGTVSVLSLQWLLFDFGGRAARLDAAEQLSVVANIGFTAVHQQVIYDVTVAFYAYEAARARTVTAAQGLSNAEAILVAAKARYKQGIGTVVEVAQATQNRAQANLAQVQAQGAESDRYLALLSAVGISPLSKPKIADLPIRTLNPALRTPVDQIVADAIARRPDVLTAYAAEKASQSRIQAAESEFMPKVFVSASTSYNSGRAAVTAIPPVGQQAPTVNLNGTRYGVGAFVGVTIPLYDGGLRSAVLAQARNDAESASAKRLRTTQEAVRQIVAGQNTLQTSLTSHEAAQALVAAAQTTYDAALAAYRHGVGSITDVLLAQNQLLLAKNAYVDTYSGARTAAATLALATGAIGATQDTAPR</sequence>
<dbReference type="GO" id="GO:0031640">
    <property type="term" value="P:killing of cells of another organism"/>
    <property type="evidence" value="ECO:0007669"/>
    <property type="project" value="UniProtKB-KW"/>
</dbReference>
<dbReference type="GO" id="GO:0015562">
    <property type="term" value="F:efflux transmembrane transporter activity"/>
    <property type="evidence" value="ECO:0007669"/>
    <property type="project" value="InterPro"/>
</dbReference>
<dbReference type="PANTHER" id="PTHR30203">
    <property type="entry name" value="OUTER MEMBRANE CATION EFFLUX PROTEIN"/>
    <property type="match status" value="1"/>
</dbReference>
<dbReference type="SUPFAM" id="SSF56954">
    <property type="entry name" value="Outer membrane efflux proteins (OEP)"/>
    <property type="match status" value="1"/>
</dbReference>
<organism evidence="5 6">
    <name type="scientific">Ralstonia insidiosa</name>
    <dbReference type="NCBI Taxonomy" id="190721"/>
    <lineage>
        <taxon>Bacteria</taxon>
        <taxon>Pseudomonadati</taxon>
        <taxon>Pseudomonadota</taxon>
        <taxon>Betaproteobacteria</taxon>
        <taxon>Burkholderiales</taxon>
        <taxon>Burkholderiaceae</taxon>
        <taxon>Ralstonia</taxon>
    </lineage>
</organism>
<dbReference type="Pfam" id="PF02321">
    <property type="entry name" value="OEP"/>
    <property type="match status" value="2"/>
</dbReference>
<feature type="chain" id="PRO_5043500977" description="Protein CyaE" evidence="4">
    <location>
        <begin position="22"/>
        <end position="518"/>
    </location>
</feature>
<dbReference type="Gene3D" id="1.20.1600.10">
    <property type="entry name" value="Outer membrane efflux proteins (OEP)"/>
    <property type="match status" value="1"/>
</dbReference>
<dbReference type="GO" id="GO:0009279">
    <property type="term" value="C:cell outer membrane"/>
    <property type="evidence" value="ECO:0007669"/>
    <property type="project" value="UniProtKB-SubCell"/>
</dbReference>
<gene>
    <name evidence="5" type="ORF">A9Y76_20800</name>
</gene>
<comment type="function">
    <text evidence="2">CyaE is necessary for transport of calmodulin-sensitive adenylate cyclase-hemolysin (cyclolysin).</text>
</comment>
<keyword evidence="4" id="KW-0732">Signal</keyword>
<keyword evidence="2" id="KW-0998">Cell outer membrane</keyword>
<feature type="region of interest" description="Disordered" evidence="3">
    <location>
        <begin position="26"/>
        <end position="62"/>
    </location>
</feature>
<dbReference type="InterPro" id="IPR010131">
    <property type="entry name" value="MdtP/NodT-like"/>
</dbReference>
<comment type="subcellular location">
    <subcellularLocation>
        <location evidence="2">Cell outer membrane</location>
        <topology evidence="2">Peripheral membrane protein</topology>
    </subcellularLocation>
</comment>
<keyword evidence="2" id="KW-0354">Hemolysis</keyword>
<dbReference type="EMBL" id="CP016023">
    <property type="protein sequence ID" value="ANJ74985.1"/>
    <property type="molecule type" value="Genomic_DNA"/>
</dbReference>
<feature type="signal peptide" evidence="4">
    <location>
        <begin position="1"/>
        <end position="21"/>
    </location>
</feature>
<accession>A0A192A3D6</accession>
<dbReference type="PROSITE" id="PS51257">
    <property type="entry name" value="PROKAR_LIPOPROTEIN"/>
    <property type="match status" value="1"/>
</dbReference>
<dbReference type="InterPro" id="IPR003423">
    <property type="entry name" value="OMP_efflux"/>
</dbReference>
<dbReference type="InterPro" id="IPR028351">
    <property type="entry name" value="CyaE"/>
</dbReference>
<evidence type="ECO:0000256" key="2">
    <source>
        <dbReference type="PIRNR" id="PIRNR001892"/>
    </source>
</evidence>
<keyword evidence="2" id="KW-0204">Cytolysis</keyword>
<evidence type="ECO:0000313" key="5">
    <source>
        <dbReference type="EMBL" id="ANJ74985.1"/>
    </source>
</evidence>
<evidence type="ECO:0000256" key="1">
    <source>
        <dbReference type="ARBA" id="ARBA00007613"/>
    </source>
</evidence>
<reference evidence="6" key="1">
    <citation type="submission" date="2016-06" db="EMBL/GenBank/DDBJ databases">
        <authorList>
            <person name="Xu Y."/>
            <person name="Nagy A."/>
            <person name="Yan X."/>
            <person name="Kim S.W."/>
            <person name="Haley B."/>
            <person name="Liu N.T."/>
            <person name="Nou X."/>
        </authorList>
    </citation>
    <scope>NUCLEOTIDE SEQUENCE [LARGE SCALE GENOMIC DNA]</scope>
    <source>
        <strain evidence="6">ATCC 49129</strain>
    </source>
</reference>
<dbReference type="AlphaFoldDB" id="A0A192A3D6"/>
<dbReference type="Proteomes" id="UP000078572">
    <property type="component" value="Chromosome 2"/>
</dbReference>
<proteinExistence type="inferred from homology"/>